<name>A0AAN5CZD0_9BILA</name>
<keyword evidence="3" id="KW-1185">Reference proteome</keyword>
<feature type="non-terminal residue" evidence="2">
    <location>
        <position position="1"/>
    </location>
</feature>
<evidence type="ECO:0000256" key="1">
    <source>
        <dbReference type="SAM" id="MobiDB-lite"/>
    </source>
</evidence>
<comment type="caution">
    <text evidence="2">The sequence shown here is derived from an EMBL/GenBank/DDBJ whole genome shotgun (WGS) entry which is preliminary data.</text>
</comment>
<accession>A0AAN5CZD0</accession>
<evidence type="ECO:0000313" key="3">
    <source>
        <dbReference type="Proteomes" id="UP001328107"/>
    </source>
</evidence>
<proteinExistence type="predicted"/>
<organism evidence="2 3">
    <name type="scientific">Pristionchus mayeri</name>
    <dbReference type="NCBI Taxonomy" id="1317129"/>
    <lineage>
        <taxon>Eukaryota</taxon>
        <taxon>Metazoa</taxon>
        <taxon>Ecdysozoa</taxon>
        <taxon>Nematoda</taxon>
        <taxon>Chromadorea</taxon>
        <taxon>Rhabditida</taxon>
        <taxon>Rhabditina</taxon>
        <taxon>Diplogasteromorpha</taxon>
        <taxon>Diplogasteroidea</taxon>
        <taxon>Neodiplogasteridae</taxon>
        <taxon>Pristionchus</taxon>
    </lineage>
</organism>
<evidence type="ECO:0000313" key="2">
    <source>
        <dbReference type="EMBL" id="GMR52869.1"/>
    </source>
</evidence>
<feature type="compositionally biased region" description="Polar residues" evidence="1">
    <location>
        <begin position="29"/>
        <end position="39"/>
    </location>
</feature>
<gene>
    <name evidence="2" type="ORF">PMAYCL1PPCAC_23064</name>
</gene>
<feature type="region of interest" description="Disordered" evidence="1">
    <location>
        <begin position="1"/>
        <end position="49"/>
    </location>
</feature>
<reference evidence="3" key="1">
    <citation type="submission" date="2022-10" db="EMBL/GenBank/DDBJ databases">
        <title>Genome assembly of Pristionchus species.</title>
        <authorList>
            <person name="Yoshida K."/>
            <person name="Sommer R.J."/>
        </authorList>
    </citation>
    <scope>NUCLEOTIDE SEQUENCE [LARGE SCALE GENOMIC DNA]</scope>
    <source>
        <strain evidence="3">RS5460</strain>
    </source>
</reference>
<sequence length="327" mass="34961">AAAAAAQGGAPTGGAAGNRNTKKRPLSSFGESSQQQQTHAYPMGKSMKIDHNGISMTTVPAPWMQMDMDMKSPGIKHEPRFHPSFPSPSDMSGFSPESGYYDDYYNPQATFAAGSPSSMMLQQAQQQPPACMLQLQQQEQQRHPLVMAQQQHPMGFFYGHHPPHHQQLPSVGTPMQLQQQLQQQLPSGSSPINGATVPAAPAPGQPEDDLHSLSSDTSGHFSSGASTSSRGDMTTPPRMSTSSTQLTPMNSSSSSSASSSTPDSAPSRNNNNGMRLSGGMDEAALVTGHQAFFPHHDELLPTIDFMGATPWESIWSQHLTNTAAFSD</sequence>
<protein>
    <submittedName>
        <fullName evidence="2">Uncharacterized protein</fullName>
    </submittedName>
</protein>
<dbReference type="EMBL" id="BTRK01000005">
    <property type="protein sequence ID" value="GMR52869.1"/>
    <property type="molecule type" value="Genomic_DNA"/>
</dbReference>
<dbReference type="Proteomes" id="UP001328107">
    <property type="component" value="Unassembled WGS sequence"/>
</dbReference>
<dbReference type="AlphaFoldDB" id="A0AAN5CZD0"/>
<feature type="compositionally biased region" description="Low complexity" evidence="1">
    <location>
        <begin position="176"/>
        <end position="185"/>
    </location>
</feature>
<feature type="compositionally biased region" description="Low complexity" evidence="1">
    <location>
        <begin position="218"/>
        <end position="267"/>
    </location>
</feature>
<feature type="region of interest" description="Disordered" evidence="1">
    <location>
        <begin position="155"/>
        <end position="278"/>
    </location>
</feature>